<dbReference type="InterPro" id="IPR007890">
    <property type="entry name" value="CHASE2"/>
</dbReference>
<sequence length="1084" mass="117930">MGSCSCAPALPGQHSVTVGRSSSFIIRFLRTLLCAVCLLPALASAQDWNYRVRPGDTLWDLGAAYLKPSVGWQQLQQHNRIDNPYRLPPGELLRFPIGWLRVEPAPARVLAVRGQVELSAADGSSSRAVRAGEQLHIGDAIQTKADSSITLEFADASRLQLREYSRLRLDQLSRYGRTGMVDTRLRLQQGRASNRVTPARGPASRYIIDAPTATSSVRGTVFRVSAGDDAHAGATEVLEGKVQVGNLHGQRLVHPGQASRSAGSGTAPEAVSGLLPAPRLRADATRLGALPAQLAWEPVTGADHYRVEVVQAATPEILLFAADTADTGLVIGELPPGALRLLLRAVDAQGVEGLDASEDFVLSDQPPPPLTISPLQGQVVNSDRPRFHWSQAPGASSSVLQVADEPQFLQPLREQSTGGTDLRLGEPLPPGQYYWRIASRDGQGHQGRYGQALTLQLTDEPVDPALQPPEATDGQLTLRWQAGSDGQRYRVQVDRRGDFIAPLVDTTVDQPQLSFKRPWRGTLHIRVQYIDDDGHAGPFSPAQQVKLPCRLCYGAGGGVLLLWLLLHGQWLWRQDETAYDLMVGSWDYRPDPSVLIVAIDEGSLQRLGQWPWPRSVHARLLDRLTDAGAERVALDLMLSEPDRRDARQDAELAAAIRRNGRVVLPVLAAPAAGDRMAEEMLPIPLIAANAAAIGHSDVEVDGDGVARGIYLHAGIGQAHWPALGLALTGLPPQHTQGLPDPAPALASPYQWRRDDYVRVRYAGPPERLPQVSYADVLEGRVDASMLRGRRIVVGITASGIAPRLLTPTTREYWMSGSEYQANIASMLLQDKQIDVLPRAWQDALAGLLVAMCVLLLGLRLPWVVALCSLPAAPLLSWLLLRTGSLWWAPASALLGVVLVLTAWATWRIASWHRQANRDALTGLGNRLRFEQSLQQECDAARRSGKPLTLALIDVDHFKHHNDRHGHQVGDRVLCEVARLIQAHARRPRDMAARYGGDEFALVLPDTPVEGARQVIEDLISCIRGLPPPGDSSDTGVTLTIGVYTRVPDSDLQPHHFVEGADNALYRAKDNGRDGYVIDGGTPGS</sequence>
<name>A0AA39CS61_9EURO</name>
<dbReference type="Gene3D" id="3.30.70.270">
    <property type="match status" value="1"/>
</dbReference>
<dbReference type="PROSITE" id="PS50887">
    <property type="entry name" value="GGDEF"/>
    <property type="match status" value="1"/>
</dbReference>
<dbReference type="Pfam" id="PF01476">
    <property type="entry name" value="LysM"/>
    <property type="match status" value="1"/>
</dbReference>
<keyword evidence="1" id="KW-0812">Transmembrane</keyword>
<dbReference type="Gene3D" id="3.10.350.10">
    <property type="entry name" value="LysM domain"/>
    <property type="match status" value="1"/>
</dbReference>
<dbReference type="SUPFAM" id="SSF54106">
    <property type="entry name" value="LysM domain"/>
    <property type="match status" value="1"/>
</dbReference>
<evidence type="ECO:0000259" key="3">
    <source>
        <dbReference type="PROSITE" id="PS51782"/>
    </source>
</evidence>
<dbReference type="GO" id="GO:0005886">
    <property type="term" value="C:plasma membrane"/>
    <property type="evidence" value="ECO:0007669"/>
    <property type="project" value="TreeGrafter"/>
</dbReference>
<dbReference type="Gene3D" id="2.60.40.10">
    <property type="entry name" value="Immunoglobulins"/>
    <property type="match status" value="2"/>
</dbReference>
<dbReference type="PANTHER" id="PTHR45138">
    <property type="entry name" value="REGULATORY COMPONENTS OF SENSORY TRANSDUCTION SYSTEM"/>
    <property type="match status" value="1"/>
</dbReference>
<dbReference type="NCBIfam" id="TIGR00254">
    <property type="entry name" value="GGDEF"/>
    <property type="match status" value="1"/>
</dbReference>
<dbReference type="InterPro" id="IPR036779">
    <property type="entry name" value="LysM_dom_sf"/>
</dbReference>
<keyword evidence="1" id="KW-1133">Transmembrane helix</keyword>
<dbReference type="SMART" id="SM01080">
    <property type="entry name" value="CHASE2"/>
    <property type="match status" value="1"/>
</dbReference>
<proteinExistence type="predicted"/>
<dbReference type="AlphaFoldDB" id="A0AA39CS61"/>
<dbReference type="InterPro" id="IPR000160">
    <property type="entry name" value="GGDEF_dom"/>
</dbReference>
<dbReference type="InterPro" id="IPR018392">
    <property type="entry name" value="LysM"/>
</dbReference>
<dbReference type="PROSITE" id="PS51782">
    <property type="entry name" value="LYSM"/>
    <property type="match status" value="1"/>
</dbReference>
<dbReference type="GO" id="GO:0052621">
    <property type="term" value="F:diguanylate cyclase activity"/>
    <property type="evidence" value="ECO:0007669"/>
    <property type="project" value="TreeGrafter"/>
</dbReference>
<comment type="caution">
    <text evidence="4">The sequence shown here is derived from an EMBL/GenBank/DDBJ whole genome shotgun (WGS) entry which is preliminary data.</text>
</comment>
<gene>
    <name evidence="4" type="ORF">H2204_012627</name>
</gene>
<dbReference type="CDD" id="cd01949">
    <property type="entry name" value="GGDEF"/>
    <property type="match status" value="1"/>
</dbReference>
<evidence type="ECO:0000259" key="2">
    <source>
        <dbReference type="PROSITE" id="PS50887"/>
    </source>
</evidence>
<protein>
    <recommendedName>
        <fullName evidence="5">Diguanylate cyclase</fullName>
    </recommendedName>
</protein>
<evidence type="ECO:0008006" key="5">
    <source>
        <dbReference type="Google" id="ProtNLM"/>
    </source>
</evidence>
<dbReference type="SMART" id="SM00267">
    <property type="entry name" value="GGDEF"/>
    <property type="match status" value="1"/>
</dbReference>
<dbReference type="InterPro" id="IPR006860">
    <property type="entry name" value="FecR"/>
</dbReference>
<dbReference type="InterPro" id="IPR043128">
    <property type="entry name" value="Rev_trsase/Diguanyl_cyclase"/>
</dbReference>
<dbReference type="Pfam" id="PF00990">
    <property type="entry name" value="GGDEF"/>
    <property type="match status" value="1"/>
</dbReference>
<dbReference type="GO" id="GO:0043709">
    <property type="term" value="P:cell adhesion involved in single-species biofilm formation"/>
    <property type="evidence" value="ECO:0007669"/>
    <property type="project" value="TreeGrafter"/>
</dbReference>
<dbReference type="CDD" id="cd00118">
    <property type="entry name" value="LysM"/>
    <property type="match status" value="1"/>
</dbReference>
<evidence type="ECO:0000313" key="4">
    <source>
        <dbReference type="EMBL" id="KAJ9619450.1"/>
    </source>
</evidence>
<feature type="transmembrane region" description="Helical" evidence="1">
    <location>
        <begin position="863"/>
        <end position="880"/>
    </location>
</feature>
<dbReference type="InterPro" id="IPR013783">
    <property type="entry name" value="Ig-like_fold"/>
</dbReference>
<keyword evidence="1" id="KW-0472">Membrane</keyword>
<dbReference type="InterPro" id="IPR029787">
    <property type="entry name" value="Nucleotide_cyclase"/>
</dbReference>
<dbReference type="SMART" id="SM00257">
    <property type="entry name" value="LysM"/>
    <property type="match status" value="1"/>
</dbReference>
<accession>A0AA39CS61</accession>
<dbReference type="InterPro" id="IPR050469">
    <property type="entry name" value="Diguanylate_Cyclase"/>
</dbReference>
<dbReference type="PANTHER" id="PTHR45138:SF9">
    <property type="entry name" value="DIGUANYLATE CYCLASE DGCM-RELATED"/>
    <property type="match status" value="1"/>
</dbReference>
<dbReference type="SUPFAM" id="SSF55073">
    <property type="entry name" value="Nucleotide cyclase"/>
    <property type="match status" value="1"/>
</dbReference>
<feature type="domain" description="GGDEF" evidence="2">
    <location>
        <begin position="945"/>
        <end position="1080"/>
    </location>
</feature>
<evidence type="ECO:0000256" key="1">
    <source>
        <dbReference type="SAM" id="Phobius"/>
    </source>
</evidence>
<dbReference type="Pfam" id="PF04773">
    <property type="entry name" value="FecR"/>
    <property type="match status" value="1"/>
</dbReference>
<dbReference type="EMBL" id="JAPDRN010000131">
    <property type="protein sequence ID" value="KAJ9619450.1"/>
    <property type="molecule type" value="Genomic_DNA"/>
</dbReference>
<dbReference type="Gene3D" id="2.60.120.1440">
    <property type="match status" value="1"/>
</dbReference>
<reference evidence="4" key="1">
    <citation type="submission" date="2022-10" db="EMBL/GenBank/DDBJ databases">
        <title>Culturing micro-colonial fungi from biological soil crusts in the Mojave desert and describing Neophaeococcomyces mojavensis, and introducing the new genera and species Taxawa tesnikishii.</title>
        <authorList>
            <person name="Kurbessoian T."/>
            <person name="Stajich J.E."/>
        </authorList>
    </citation>
    <scope>NUCLEOTIDE SEQUENCE</scope>
    <source>
        <strain evidence="4">TK_35</strain>
    </source>
</reference>
<feature type="transmembrane region" description="Helical" evidence="1">
    <location>
        <begin position="886"/>
        <end position="906"/>
    </location>
</feature>
<dbReference type="Pfam" id="PF05226">
    <property type="entry name" value="CHASE2"/>
    <property type="match status" value="1"/>
</dbReference>
<feature type="domain" description="LysM" evidence="3">
    <location>
        <begin position="48"/>
        <end position="95"/>
    </location>
</feature>
<organism evidence="4">
    <name type="scientific">Knufia peltigerae</name>
    <dbReference type="NCBI Taxonomy" id="1002370"/>
    <lineage>
        <taxon>Eukaryota</taxon>
        <taxon>Fungi</taxon>
        <taxon>Dikarya</taxon>
        <taxon>Ascomycota</taxon>
        <taxon>Pezizomycotina</taxon>
        <taxon>Eurotiomycetes</taxon>
        <taxon>Chaetothyriomycetidae</taxon>
        <taxon>Chaetothyriales</taxon>
        <taxon>Trichomeriaceae</taxon>
        <taxon>Knufia</taxon>
    </lineage>
</organism>
<dbReference type="FunFam" id="3.30.70.270:FF:000001">
    <property type="entry name" value="Diguanylate cyclase domain protein"/>
    <property type="match status" value="1"/>
</dbReference>